<dbReference type="GO" id="GO:0003725">
    <property type="term" value="F:double-stranded RNA binding"/>
    <property type="evidence" value="ECO:0007669"/>
    <property type="project" value="InterPro"/>
</dbReference>
<keyword evidence="3" id="KW-0436">Ligase</keyword>
<dbReference type="eggNOG" id="COG0068">
    <property type="taxonomic scope" value="Bacteria"/>
</dbReference>
<evidence type="ECO:0000256" key="3">
    <source>
        <dbReference type="ARBA" id="ARBA00022598"/>
    </source>
</evidence>
<evidence type="ECO:0000259" key="10">
    <source>
        <dbReference type="PROSITE" id="PS51160"/>
    </source>
</evidence>
<dbReference type="KEGG" id="cch:Cag_0533"/>
<dbReference type="HOGENOM" id="CLU_009164_0_0_10"/>
<dbReference type="PANTHER" id="PTHR42959:SF1">
    <property type="entry name" value="CARBAMOYLTRANSFERASE HYPF"/>
    <property type="match status" value="1"/>
</dbReference>
<evidence type="ECO:0000256" key="9">
    <source>
        <dbReference type="PROSITE-ProRule" id="PRU00520"/>
    </source>
</evidence>
<evidence type="ECO:0000256" key="7">
    <source>
        <dbReference type="ARBA" id="ARBA00048220"/>
    </source>
</evidence>
<dbReference type="InterPro" id="IPR017945">
    <property type="entry name" value="DHBP_synth_RibB-like_a/b_dom"/>
</dbReference>
<keyword evidence="4" id="KW-0479">Metal-binding</keyword>
<proteinExistence type="inferred from homology"/>
<dbReference type="STRING" id="340177.Cag_0533"/>
<dbReference type="Pfam" id="PF17788">
    <property type="entry name" value="HypF_C"/>
    <property type="match status" value="1"/>
</dbReference>
<comment type="pathway">
    <text evidence="1">Protein modification; [NiFe] hydrogenase maturation.</text>
</comment>
<dbReference type="InterPro" id="IPR006070">
    <property type="entry name" value="Sua5-like_dom"/>
</dbReference>
<dbReference type="GO" id="GO:0008270">
    <property type="term" value="F:zinc ion binding"/>
    <property type="evidence" value="ECO:0007669"/>
    <property type="project" value="UniProtKB-KW"/>
</dbReference>
<dbReference type="AlphaFoldDB" id="Q3AT69"/>
<keyword evidence="9" id="KW-0378">Hydrolase</keyword>
<evidence type="ECO:0000256" key="5">
    <source>
        <dbReference type="ARBA" id="ARBA00022771"/>
    </source>
</evidence>
<dbReference type="GO" id="GO:0016743">
    <property type="term" value="F:carboxyl- or carbamoyltransferase activity"/>
    <property type="evidence" value="ECO:0007669"/>
    <property type="project" value="UniProtKB-UniRule"/>
</dbReference>
<name>Q3AT69_CHLCH</name>
<reference evidence="12" key="1">
    <citation type="submission" date="2005-08" db="EMBL/GenBank/DDBJ databases">
        <title>Complete sequence of Chlorobium chlorochromatii CaD3.</title>
        <authorList>
            <person name="Copeland A."/>
            <person name="Lucas S."/>
            <person name="Lapidus A."/>
            <person name="Barry K."/>
            <person name="Detter J.C."/>
            <person name="Glavina T."/>
            <person name="Hammon N."/>
            <person name="Israni S."/>
            <person name="Pitluck S."/>
            <person name="Bryant D."/>
            <person name="Schmutz J."/>
            <person name="Larimer F."/>
            <person name="Land M."/>
            <person name="Kyrpides N."/>
            <person name="Ivanova N."/>
            <person name="Richardson P."/>
        </authorList>
    </citation>
    <scope>NUCLEOTIDE SEQUENCE [LARGE SCALE GENOMIC DNA]</scope>
    <source>
        <strain evidence="12">CaD3</strain>
    </source>
</reference>
<protein>
    <recommendedName>
        <fullName evidence="8">Carbamoyltransferase</fullName>
        <ecNumber evidence="8">6.2.-.-</ecNumber>
    </recommendedName>
</protein>
<evidence type="ECO:0000256" key="6">
    <source>
        <dbReference type="ARBA" id="ARBA00022833"/>
    </source>
</evidence>
<gene>
    <name evidence="12" type="ordered locus">Cag_0533</name>
</gene>
<dbReference type="InterPro" id="IPR051060">
    <property type="entry name" value="Carbamoyltrans_HypF-like"/>
</dbReference>
<dbReference type="Pfam" id="PF07503">
    <property type="entry name" value="zf-HYPF"/>
    <property type="match status" value="2"/>
</dbReference>
<dbReference type="GO" id="GO:0016874">
    <property type="term" value="F:ligase activity"/>
    <property type="evidence" value="ECO:0007669"/>
    <property type="project" value="UniProtKB-UniRule"/>
</dbReference>
<dbReference type="UniPathway" id="UPA00335"/>
<comment type="catalytic activity">
    <reaction evidence="9">
        <text>an acyl phosphate + H2O = a carboxylate + phosphate + H(+)</text>
        <dbReference type="Rhea" id="RHEA:14965"/>
        <dbReference type="ChEBI" id="CHEBI:15377"/>
        <dbReference type="ChEBI" id="CHEBI:15378"/>
        <dbReference type="ChEBI" id="CHEBI:29067"/>
        <dbReference type="ChEBI" id="CHEBI:43474"/>
        <dbReference type="ChEBI" id="CHEBI:59918"/>
        <dbReference type="EC" id="3.6.1.7"/>
    </reaction>
</comment>
<evidence type="ECO:0000313" key="12">
    <source>
        <dbReference type="EMBL" id="ABB27806.1"/>
    </source>
</evidence>
<dbReference type="Pfam" id="PF22521">
    <property type="entry name" value="HypF_C_2"/>
    <property type="match status" value="1"/>
</dbReference>
<sequence>MQRQRLLINGIVQGVGFRPFVYRLAIEHELTGFIRNTALGVLIEVQGSADRLDSFCTALHHQPPPLARIASFEMHFIPCVFEEATFVITDSHSGGDVETLIPPDIALCSDCRRELYDPTNRRYRYPFINCTNCGPRYTIVAHLPYDRPTTSMQSFAICPECEQEYHNPLDRRFHAEPTCCPICGPSLSLLDADGNAIADDPLEETASLLHHGAIVAIKGIGGFHVAVDALNDDAVLRLRKSKGREAKPFAVMMRDVAVVERYCMVNDDERQALLSAEAPIVLLKKLANTQLAASVAPDNDRLGVMLPYTPLHLLLFDRVPEVLVMTSANMSEEPMVHENSEALQKLQGIADAFLMHNRPIYLKCDDSVTIHLAGQLRQLRRSRGYVPAPLLLRHSGATLLATGGELKNSVTLLKAHHAIMSQHIGDVKNFDAYCHFEQVVAHLQHLFQATPELIVHDLHPAYLTTQWAEKQAIPTLGVQHHHAHLAACLAENQVDEPAIGVILDGTGYGTDGTVWGGEVLIGDVANFERFASLELMPLAGGEAAIRQPWRAAVGYIYKSCGSLPDLPFLQNRDIAPIMELLERQLHLVETSSCGRLFDVVAALCNLRGTITYEGEAAIALMHAANGTVGRQPFPYDLCYQLNRWIIGIAPMIRSIVNSLLHGASAQEVSQRFHGTLVHCFCEVVQKASEATGLKIVALSGGVFQNELLFTALVHALEQAGFTVLTHSRVPTNDGGLSLGQAIIGRRFLA</sequence>
<dbReference type="InterPro" id="IPR036046">
    <property type="entry name" value="Acylphosphatase-like_dom_sf"/>
</dbReference>
<dbReference type="Gene3D" id="3.30.420.360">
    <property type="match status" value="1"/>
</dbReference>
<dbReference type="PANTHER" id="PTHR42959">
    <property type="entry name" value="CARBAMOYLTRANSFERASE"/>
    <property type="match status" value="1"/>
</dbReference>
<dbReference type="PIRSF" id="PIRSF006256">
    <property type="entry name" value="CMPcnvr_hdrg_mat"/>
    <property type="match status" value="1"/>
</dbReference>
<dbReference type="Gene3D" id="3.30.110.120">
    <property type="match status" value="1"/>
</dbReference>
<dbReference type="InterPro" id="IPR055128">
    <property type="entry name" value="HypF_C_2"/>
</dbReference>
<organism evidence="12">
    <name type="scientific">Chlorobium chlorochromatii (strain CaD3)</name>
    <dbReference type="NCBI Taxonomy" id="340177"/>
    <lineage>
        <taxon>Bacteria</taxon>
        <taxon>Pseudomonadati</taxon>
        <taxon>Chlorobiota</taxon>
        <taxon>Chlorobiia</taxon>
        <taxon>Chlorobiales</taxon>
        <taxon>Chlorobiaceae</taxon>
        <taxon>Chlorobium/Pelodictyon group</taxon>
        <taxon>Chlorobium</taxon>
    </lineage>
</organism>
<dbReference type="PROSITE" id="PS51163">
    <property type="entry name" value="YRDC"/>
    <property type="match status" value="1"/>
</dbReference>
<keyword evidence="6" id="KW-0862">Zinc</keyword>
<dbReference type="GO" id="GO:0003998">
    <property type="term" value="F:acylphosphatase activity"/>
    <property type="evidence" value="ECO:0007669"/>
    <property type="project" value="UniProtKB-EC"/>
</dbReference>
<dbReference type="Pfam" id="PF00708">
    <property type="entry name" value="Acylphosphatase"/>
    <property type="match status" value="1"/>
</dbReference>
<dbReference type="InterPro" id="IPR017968">
    <property type="entry name" value="Acylphosphatase_CS"/>
</dbReference>
<dbReference type="GO" id="GO:0051604">
    <property type="term" value="P:protein maturation"/>
    <property type="evidence" value="ECO:0007669"/>
    <property type="project" value="TreeGrafter"/>
</dbReference>
<dbReference type="PROSITE" id="PS51160">
    <property type="entry name" value="ACYLPHOSPHATASE_3"/>
    <property type="match status" value="1"/>
</dbReference>
<evidence type="ECO:0000256" key="8">
    <source>
        <dbReference type="PIRNR" id="PIRNR006256"/>
    </source>
</evidence>
<evidence type="ECO:0000256" key="4">
    <source>
        <dbReference type="ARBA" id="ARBA00022723"/>
    </source>
</evidence>
<dbReference type="SUPFAM" id="SSF55821">
    <property type="entry name" value="YrdC/RibB"/>
    <property type="match status" value="1"/>
</dbReference>
<dbReference type="FunFam" id="3.30.420.40:FF:000124">
    <property type="entry name" value="Carbamoyltransferase HypF"/>
    <property type="match status" value="1"/>
</dbReference>
<dbReference type="InterPro" id="IPR041440">
    <property type="entry name" value="HypF_C"/>
</dbReference>
<evidence type="ECO:0000259" key="11">
    <source>
        <dbReference type="PROSITE" id="PS51163"/>
    </source>
</evidence>
<dbReference type="PROSITE" id="PS00150">
    <property type="entry name" value="ACYLPHOSPHATASE_1"/>
    <property type="match status" value="1"/>
</dbReference>
<feature type="domain" description="YrdC-like" evidence="11">
    <location>
        <begin position="199"/>
        <end position="384"/>
    </location>
</feature>
<evidence type="ECO:0000256" key="2">
    <source>
        <dbReference type="ARBA" id="ARBA00008097"/>
    </source>
</evidence>
<dbReference type="InterPro" id="IPR001792">
    <property type="entry name" value="Acylphosphatase-like_dom"/>
</dbReference>
<comment type="similarity">
    <text evidence="2 8">Belongs to the carbamoyltransferase HypF family.</text>
</comment>
<feature type="active site" evidence="9">
    <location>
        <position position="36"/>
    </location>
</feature>
<dbReference type="SUPFAM" id="SSF54975">
    <property type="entry name" value="Acylphosphatase/BLUF domain-like"/>
    <property type="match status" value="1"/>
</dbReference>
<feature type="domain" description="Acylphosphatase-like" evidence="10">
    <location>
        <begin position="3"/>
        <end position="90"/>
    </location>
</feature>
<dbReference type="EMBL" id="CP000108">
    <property type="protein sequence ID" value="ABB27806.1"/>
    <property type="molecule type" value="Genomic_DNA"/>
</dbReference>
<feature type="active site" evidence="9">
    <location>
        <position position="18"/>
    </location>
</feature>
<dbReference type="Gene3D" id="3.90.870.50">
    <property type="match status" value="1"/>
</dbReference>
<dbReference type="Pfam" id="PF01300">
    <property type="entry name" value="Sua5_yciO_yrdC"/>
    <property type="match status" value="1"/>
</dbReference>
<dbReference type="NCBIfam" id="TIGR00143">
    <property type="entry name" value="hypF"/>
    <property type="match status" value="1"/>
</dbReference>
<keyword evidence="5" id="KW-0863">Zinc-finger</keyword>
<dbReference type="Gene3D" id="3.30.420.40">
    <property type="match status" value="1"/>
</dbReference>
<accession>Q3AT69</accession>
<dbReference type="InterPro" id="IPR011125">
    <property type="entry name" value="Znf_HypF"/>
</dbReference>
<dbReference type="OrthoDB" id="9808093at2"/>
<dbReference type="EC" id="6.2.-.-" evidence="8"/>
<comment type="catalytic activity">
    <reaction evidence="7">
        <text>C-terminal L-cysteinyl-[HypE protein] + carbamoyl phosphate + ATP + H2O = C-terminal S-carboxamide-L-cysteinyl-[HypE protein] + AMP + phosphate + diphosphate + H(+)</text>
        <dbReference type="Rhea" id="RHEA:55636"/>
        <dbReference type="Rhea" id="RHEA-COMP:14247"/>
        <dbReference type="Rhea" id="RHEA-COMP:14392"/>
        <dbReference type="ChEBI" id="CHEBI:15377"/>
        <dbReference type="ChEBI" id="CHEBI:15378"/>
        <dbReference type="ChEBI" id="CHEBI:30616"/>
        <dbReference type="ChEBI" id="CHEBI:33019"/>
        <dbReference type="ChEBI" id="CHEBI:43474"/>
        <dbReference type="ChEBI" id="CHEBI:58228"/>
        <dbReference type="ChEBI" id="CHEBI:76913"/>
        <dbReference type="ChEBI" id="CHEBI:139126"/>
        <dbReference type="ChEBI" id="CHEBI:456215"/>
    </reaction>
</comment>
<dbReference type="InterPro" id="IPR004421">
    <property type="entry name" value="Carbamoyltransferase_HypF"/>
</dbReference>
<evidence type="ECO:0000256" key="1">
    <source>
        <dbReference type="ARBA" id="ARBA00004711"/>
    </source>
</evidence>